<protein>
    <submittedName>
        <fullName evidence="1">Uncharacterized protein</fullName>
    </submittedName>
</protein>
<dbReference type="EMBL" id="CP015970">
    <property type="protein sequence ID" value="AOZ46182.1"/>
    <property type="molecule type" value="Genomic_DNA"/>
</dbReference>
<evidence type="ECO:0000313" key="2">
    <source>
        <dbReference type="EMBL" id="AOZ46182.1"/>
    </source>
</evidence>
<dbReference type="Proteomes" id="UP000178666">
    <property type="component" value="Chromosome"/>
</dbReference>
<evidence type="ECO:0000313" key="4">
    <source>
        <dbReference type="Proteomes" id="UP000178666"/>
    </source>
</evidence>
<dbReference type="AlphaFoldDB" id="A0AAC9AMX9"/>
<accession>A0AAC9AMX9</accession>
<evidence type="ECO:0000313" key="3">
    <source>
        <dbReference type="Proteomes" id="UP000075221"/>
    </source>
</evidence>
<sequence length="164" mass="18394">MPDFDLDMIATAMDDSQMEAYLNPASGGVYFGAYGEVLGDDGEVLEEIPDDWLEIPGTPSRVAYLEMEDFAELVSVDRLREKLLRALEGRGPFRRFRDVVHNDPTEIGRIWSRYRDARAQLRSAEWLGEESLLTGADLERTTSGIRATINALSALVQSWPPADE</sequence>
<keyword evidence="4" id="KW-1185">Reference proteome</keyword>
<dbReference type="Pfam" id="PF03682">
    <property type="entry name" value="UPF0158"/>
    <property type="match status" value="1"/>
</dbReference>
<dbReference type="RefSeq" id="WP_015070233.1">
    <property type="nucleotide sequence ID" value="NZ_CP014352.1"/>
</dbReference>
<dbReference type="InterPro" id="IPR005361">
    <property type="entry name" value="UPF0158"/>
</dbReference>
<gene>
    <name evidence="2" type="ORF">A8L58_04975</name>
    <name evidence="1" type="ORF">AXH35_03510</name>
</gene>
<dbReference type="Proteomes" id="UP000075221">
    <property type="component" value="Chromosome"/>
</dbReference>
<reference evidence="2 4" key="1">
    <citation type="journal article" date="2016" name="Plant Dis.">
        <title>Improved production of propionic acid using genome shuffling.</title>
        <authorList>
            <person name="Luna-Flores C.H."/>
            <person name="Palfreyman R.W."/>
            <person name="Kromer J.O."/>
            <person name="Nielsen L.K."/>
            <person name="Marcellin E."/>
        </authorList>
    </citation>
    <scope>NUCLEOTIDE SEQUENCE [LARGE SCALE GENOMIC DNA]</scope>
    <source>
        <strain evidence="2 4">F3E8</strain>
    </source>
</reference>
<evidence type="ECO:0000313" key="1">
    <source>
        <dbReference type="EMBL" id="AMS04692.1"/>
    </source>
</evidence>
<organism evidence="1 3">
    <name type="scientific">Acidipropionibacterium acidipropionici</name>
    <dbReference type="NCBI Taxonomy" id="1748"/>
    <lineage>
        <taxon>Bacteria</taxon>
        <taxon>Bacillati</taxon>
        <taxon>Actinomycetota</taxon>
        <taxon>Actinomycetes</taxon>
        <taxon>Propionibacteriales</taxon>
        <taxon>Propionibacteriaceae</taxon>
        <taxon>Acidipropionibacterium</taxon>
    </lineage>
</organism>
<proteinExistence type="predicted"/>
<reference evidence="1 3" key="2">
    <citation type="submission" date="2016-02" db="EMBL/GenBank/DDBJ databases">
        <title>Complete Genome Sequence of Propionibacterium acidipropionici ATCC 55737.</title>
        <authorList>
            <person name="Luna Flores C.H."/>
            <person name="Nielsen L.K."/>
            <person name="Marcellin E."/>
        </authorList>
    </citation>
    <scope>NUCLEOTIDE SEQUENCE [LARGE SCALE GENOMIC DNA]</scope>
    <source>
        <strain evidence="1 3">ATCC 55737</strain>
    </source>
</reference>
<name>A0AAC9AMX9_9ACTN</name>
<dbReference type="EMBL" id="CP014352">
    <property type="protein sequence ID" value="AMS04692.1"/>
    <property type="molecule type" value="Genomic_DNA"/>
</dbReference>